<feature type="transmembrane region" description="Helical" evidence="1">
    <location>
        <begin position="73"/>
        <end position="94"/>
    </location>
</feature>
<dbReference type="Pfam" id="PF06580">
    <property type="entry name" value="His_kinase"/>
    <property type="match status" value="1"/>
</dbReference>
<feature type="domain" description="Signal transduction histidine kinase internal region" evidence="2">
    <location>
        <begin position="165"/>
        <end position="242"/>
    </location>
</feature>
<evidence type="ECO:0000313" key="4">
    <source>
        <dbReference type="Proteomes" id="UP000271925"/>
    </source>
</evidence>
<keyword evidence="3" id="KW-0418">Kinase</keyword>
<dbReference type="OrthoDB" id="9792992at2"/>
<keyword evidence="1" id="KW-0472">Membrane</keyword>
<dbReference type="InterPro" id="IPR036890">
    <property type="entry name" value="HATPase_C_sf"/>
</dbReference>
<dbReference type="RefSeq" id="WP_124876974.1">
    <property type="nucleotide sequence ID" value="NZ_RQJO01000009.1"/>
</dbReference>
<name>A0A3P1BP24_9BACT</name>
<comment type="caution">
    <text evidence="3">The sequence shown here is derived from an EMBL/GenBank/DDBJ whole genome shotgun (WGS) entry which is preliminary data.</text>
</comment>
<proteinExistence type="predicted"/>
<keyword evidence="1" id="KW-0812">Transmembrane</keyword>
<feature type="transmembrane region" description="Helical" evidence="1">
    <location>
        <begin position="131"/>
        <end position="148"/>
    </location>
</feature>
<dbReference type="InterPro" id="IPR010559">
    <property type="entry name" value="Sig_transdc_His_kin_internal"/>
</dbReference>
<evidence type="ECO:0000313" key="3">
    <source>
        <dbReference type="EMBL" id="RRB02811.1"/>
    </source>
</evidence>
<keyword evidence="3" id="KW-0808">Transferase</keyword>
<dbReference type="Gene3D" id="3.30.565.10">
    <property type="entry name" value="Histidine kinase-like ATPase, C-terminal domain"/>
    <property type="match status" value="1"/>
</dbReference>
<gene>
    <name evidence="3" type="ORF">EHT25_20445</name>
</gene>
<organism evidence="3 4">
    <name type="scientific">Larkinella rosea</name>
    <dbReference type="NCBI Taxonomy" id="2025312"/>
    <lineage>
        <taxon>Bacteria</taxon>
        <taxon>Pseudomonadati</taxon>
        <taxon>Bacteroidota</taxon>
        <taxon>Cytophagia</taxon>
        <taxon>Cytophagales</taxon>
        <taxon>Spirosomataceae</taxon>
        <taxon>Larkinella</taxon>
    </lineage>
</organism>
<evidence type="ECO:0000256" key="1">
    <source>
        <dbReference type="SAM" id="Phobius"/>
    </source>
</evidence>
<keyword evidence="4" id="KW-1185">Reference proteome</keyword>
<dbReference type="Proteomes" id="UP000271925">
    <property type="component" value="Unassembled WGS sequence"/>
</dbReference>
<evidence type="ECO:0000259" key="2">
    <source>
        <dbReference type="Pfam" id="PF06580"/>
    </source>
</evidence>
<feature type="transmembrane region" description="Helical" evidence="1">
    <location>
        <begin position="46"/>
        <end position="64"/>
    </location>
</feature>
<dbReference type="InterPro" id="IPR050640">
    <property type="entry name" value="Bact_2-comp_sensor_kinase"/>
</dbReference>
<dbReference type="AlphaFoldDB" id="A0A3P1BP24"/>
<feature type="transmembrane region" description="Helical" evidence="1">
    <location>
        <begin position="7"/>
        <end position="26"/>
    </location>
</feature>
<dbReference type="GO" id="GO:0000155">
    <property type="term" value="F:phosphorelay sensor kinase activity"/>
    <property type="evidence" value="ECO:0007669"/>
    <property type="project" value="InterPro"/>
</dbReference>
<dbReference type="PANTHER" id="PTHR34220:SF7">
    <property type="entry name" value="SENSOR HISTIDINE KINASE YPDA"/>
    <property type="match status" value="1"/>
</dbReference>
<sequence length="352" mass="39911">MKRTIPPFLIHILIGLAFLALPYIFAPRGFSGLSQLADNPHELTNFLSYLFMLAFFYLNHYVLIPGLYLKGKYVIYILSVIGCFLVIILMVVVFDRQDMLISSLPPPNPFPESMTTEPGGLPQKPPFGFELSHALFLFLVGIFVSLFLQTSNRWRQTEQEKLATELSYLKAQINPHFLFNTLNSIYSLAIEKSDRTADAVVKLSSLMRYVIRDAGSNQVPLAKEVDYISDYVALQQLRLDDTVQIEFAVSGFFNGKQIAPLILISFIENAFKYGVNPEEKSIIHITISLKETNLRLYVFNKKVRVYYNDEASGGIGIENTKSRLHLLYPNKHILAINDNPTGFSVELTLNLV</sequence>
<keyword evidence="1" id="KW-1133">Transmembrane helix</keyword>
<dbReference type="EMBL" id="RQJO01000009">
    <property type="protein sequence ID" value="RRB02811.1"/>
    <property type="molecule type" value="Genomic_DNA"/>
</dbReference>
<dbReference type="PANTHER" id="PTHR34220">
    <property type="entry name" value="SENSOR HISTIDINE KINASE YPDA"/>
    <property type="match status" value="1"/>
</dbReference>
<reference evidence="3 4" key="1">
    <citation type="submission" date="2018-11" db="EMBL/GenBank/DDBJ databases">
        <authorList>
            <person name="Zhou Z."/>
            <person name="Wang G."/>
        </authorList>
    </citation>
    <scope>NUCLEOTIDE SEQUENCE [LARGE SCALE GENOMIC DNA]</scope>
    <source>
        <strain evidence="3 4">KCTC52004</strain>
    </source>
</reference>
<dbReference type="GO" id="GO:0016020">
    <property type="term" value="C:membrane"/>
    <property type="evidence" value="ECO:0007669"/>
    <property type="project" value="InterPro"/>
</dbReference>
<accession>A0A3P1BP24</accession>
<protein>
    <submittedName>
        <fullName evidence="3">Histidine kinase</fullName>
    </submittedName>
</protein>